<keyword evidence="3" id="KW-1185">Reference proteome</keyword>
<keyword evidence="1" id="KW-0812">Transmembrane</keyword>
<comment type="caution">
    <text evidence="2">The sequence shown here is derived from an EMBL/GenBank/DDBJ whole genome shotgun (WGS) entry which is preliminary data.</text>
</comment>
<dbReference type="Proteomes" id="UP000284824">
    <property type="component" value="Unassembled WGS sequence"/>
</dbReference>
<protein>
    <submittedName>
        <fullName evidence="2">Uncharacterized protein</fullName>
    </submittedName>
</protein>
<proteinExistence type="predicted"/>
<evidence type="ECO:0000256" key="1">
    <source>
        <dbReference type="SAM" id="Phobius"/>
    </source>
</evidence>
<sequence>MAISRRTVLVCAGARAVMALVGMVWLITGAFVAMPAAANTDGRIRVDLARGTGPAVTGWGFDIKQSGKAGGSRLMRA</sequence>
<dbReference type="AlphaFoldDB" id="A0A438M8D3"/>
<name>A0A438M8D3_9ACTN</name>
<evidence type="ECO:0000313" key="3">
    <source>
        <dbReference type="Proteomes" id="UP000284824"/>
    </source>
</evidence>
<reference evidence="2 3" key="1">
    <citation type="submission" date="2019-01" db="EMBL/GenBank/DDBJ databases">
        <title>Sequencing the genomes of 1000 actinobacteria strains.</title>
        <authorList>
            <person name="Klenk H.-P."/>
        </authorList>
    </citation>
    <scope>NUCLEOTIDE SEQUENCE [LARGE SCALE GENOMIC DNA]</scope>
    <source>
        <strain evidence="2 3">DSM 43925</strain>
    </source>
</reference>
<keyword evidence="1" id="KW-0472">Membrane</keyword>
<accession>A0A438M8D3</accession>
<feature type="transmembrane region" description="Helical" evidence="1">
    <location>
        <begin position="12"/>
        <end position="34"/>
    </location>
</feature>
<gene>
    <name evidence="2" type="ORF">EDD27_4588</name>
</gene>
<evidence type="ECO:0000313" key="2">
    <source>
        <dbReference type="EMBL" id="RVX41972.1"/>
    </source>
</evidence>
<keyword evidence="1" id="KW-1133">Transmembrane helix</keyword>
<organism evidence="2 3">
    <name type="scientific">Nonomuraea polychroma</name>
    <dbReference type="NCBI Taxonomy" id="46176"/>
    <lineage>
        <taxon>Bacteria</taxon>
        <taxon>Bacillati</taxon>
        <taxon>Actinomycetota</taxon>
        <taxon>Actinomycetes</taxon>
        <taxon>Streptosporangiales</taxon>
        <taxon>Streptosporangiaceae</taxon>
        <taxon>Nonomuraea</taxon>
    </lineage>
</organism>
<dbReference type="EMBL" id="SAUN01000001">
    <property type="protein sequence ID" value="RVX41972.1"/>
    <property type="molecule type" value="Genomic_DNA"/>
</dbReference>